<dbReference type="Proteomes" id="UP000315252">
    <property type="component" value="Unassembled WGS sequence"/>
</dbReference>
<dbReference type="Pfam" id="PF07973">
    <property type="entry name" value="tRNA_SAD"/>
    <property type="match status" value="1"/>
</dbReference>
<comment type="cofactor">
    <cofactor evidence="1">
        <name>Zn(2+)</name>
        <dbReference type="ChEBI" id="CHEBI:29105"/>
    </cofactor>
</comment>
<name>A0A545TUM2_9PROT</name>
<keyword evidence="5" id="KW-0862">Zinc</keyword>
<dbReference type="GO" id="GO:0005737">
    <property type="term" value="C:cytoplasm"/>
    <property type="evidence" value="ECO:0007669"/>
    <property type="project" value="UniProtKB-SubCell"/>
</dbReference>
<evidence type="ECO:0000256" key="2">
    <source>
        <dbReference type="ARBA" id="ARBA00004496"/>
    </source>
</evidence>
<dbReference type="SUPFAM" id="SSF50447">
    <property type="entry name" value="Translation proteins"/>
    <property type="match status" value="1"/>
</dbReference>
<dbReference type="GO" id="GO:0004813">
    <property type="term" value="F:alanine-tRNA ligase activity"/>
    <property type="evidence" value="ECO:0007669"/>
    <property type="project" value="InterPro"/>
</dbReference>
<dbReference type="RefSeq" id="WP_142896626.1">
    <property type="nucleotide sequence ID" value="NZ_ML660054.1"/>
</dbReference>
<evidence type="ECO:0000313" key="8">
    <source>
        <dbReference type="EMBL" id="TQV80912.1"/>
    </source>
</evidence>
<dbReference type="GO" id="GO:0005524">
    <property type="term" value="F:ATP binding"/>
    <property type="evidence" value="ECO:0007669"/>
    <property type="project" value="InterPro"/>
</dbReference>
<reference evidence="8 9" key="1">
    <citation type="submission" date="2019-06" db="EMBL/GenBank/DDBJ databases">
        <title>Whole genome sequence for Rhodospirillaceae sp. R148.</title>
        <authorList>
            <person name="Wang G."/>
        </authorList>
    </citation>
    <scope>NUCLEOTIDE SEQUENCE [LARGE SCALE GENOMIC DNA]</scope>
    <source>
        <strain evidence="8 9">R148</strain>
    </source>
</reference>
<dbReference type="Pfam" id="PF01411">
    <property type="entry name" value="tRNA-synt_2c"/>
    <property type="match status" value="1"/>
</dbReference>
<dbReference type="InterPro" id="IPR012947">
    <property type="entry name" value="tRNA_SAD"/>
</dbReference>
<evidence type="ECO:0000313" key="9">
    <source>
        <dbReference type="Proteomes" id="UP000315252"/>
    </source>
</evidence>
<dbReference type="PANTHER" id="PTHR43462:SF1">
    <property type="entry name" value="ALANYL-TRNA EDITING PROTEIN AARSD1"/>
    <property type="match status" value="1"/>
</dbReference>
<dbReference type="InterPro" id="IPR018163">
    <property type="entry name" value="Thr/Ala-tRNA-synth_IIc_edit"/>
</dbReference>
<evidence type="ECO:0000256" key="6">
    <source>
        <dbReference type="ARBA" id="ARBA00032577"/>
    </source>
</evidence>
<keyword evidence="9" id="KW-1185">Reference proteome</keyword>
<dbReference type="InterPro" id="IPR018164">
    <property type="entry name" value="Ala-tRNA-synth_IIc_N"/>
</dbReference>
<dbReference type="SUPFAM" id="SSF55186">
    <property type="entry name" value="ThrRS/AlaRS common domain"/>
    <property type="match status" value="1"/>
</dbReference>
<dbReference type="Gene3D" id="2.40.30.130">
    <property type="match status" value="1"/>
</dbReference>
<dbReference type="InterPro" id="IPR051335">
    <property type="entry name" value="Alanyl-tRNA_Editing_Enzymes"/>
</dbReference>
<evidence type="ECO:0000256" key="5">
    <source>
        <dbReference type="ARBA" id="ARBA00022833"/>
    </source>
</evidence>
<dbReference type="AlphaFoldDB" id="A0A545TUM2"/>
<evidence type="ECO:0000256" key="1">
    <source>
        <dbReference type="ARBA" id="ARBA00001947"/>
    </source>
</evidence>
<dbReference type="OrthoDB" id="9812949at2"/>
<dbReference type="GO" id="GO:0046872">
    <property type="term" value="F:metal ion binding"/>
    <property type="evidence" value="ECO:0007669"/>
    <property type="project" value="UniProtKB-KW"/>
</dbReference>
<comment type="subcellular location">
    <subcellularLocation>
        <location evidence="2">Cytoplasm</location>
    </subcellularLocation>
</comment>
<dbReference type="InterPro" id="IPR009000">
    <property type="entry name" value="Transl_B-barrel_sf"/>
</dbReference>
<dbReference type="PANTHER" id="PTHR43462">
    <property type="entry name" value="ALANYL-TRNA EDITING PROTEIN"/>
    <property type="match status" value="1"/>
</dbReference>
<organism evidence="8 9">
    <name type="scientific">Denitrobaculum tricleocarpae</name>
    <dbReference type="NCBI Taxonomy" id="2591009"/>
    <lineage>
        <taxon>Bacteria</taxon>
        <taxon>Pseudomonadati</taxon>
        <taxon>Pseudomonadota</taxon>
        <taxon>Alphaproteobacteria</taxon>
        <taxon>Rhodospirillales</taxon>
        <taxon>Rhodospirillaceae</taxon>
        <taxon>Denitrobaculum</taxon>
    </lineage>
</organism>
<dbReference type="EMBL" id="VHSH01000003">
    <property type="protein sequence ID" value="TQV80912.1"/>
    <property type="molecule type" value="Genomic_DNA"/>
</dbReference>
<dbReference type="SMART" id="SM00863">
    <property type="entry name" value="tRNA_SAD"/>
    <property type="match status" value="1"/>
</dbReference>
<dbReference type="Gene3D" id="3.30.980.10">
    <property type="entry name" value="Threonyl-trna Synthetase, Chain A, domain 2"/>
    <property type="match status" value="1"/>
</dbReference>
<accession>A0A545TUM2</accession>
<sequence length="241" mass="26082">MSQYLCHETPDLFEVDTEVVKAEPGRVLLARSSFYPGGGGQPADRGVLEWSGGATAITGIEVRGGQMWHLLADQITPSGAVSAMVDPVFRAQMCRLHTALHIANALVFEEFDGALVTGVQMSDNATARIDFDLPGADNERLRALEPAINDVVRQDLPVRTLLMPLSEAAQEEGTLRSKAVTPPPQTDGRVRIVEIEGLDRQACGGTHLTSTGQAGELKILKVENKGRHNRRLRLGLIELSL</sequence>
<feature type="domain" description="Alanyl-transfer RNA synthetases family profile" evidence="7">
    <location>
        <begin position="12"/>
        <end position="232"/>
    </location>
</feature>
<evidence type="ECO:0000256" key="3">
    <source>
        <dbReference type="ARBA" id="ARBA00017959"/>
    </source>
</evidence>
<evidence type="ECO:0000259" key="7">
    <source>
        <dbReference type="PROSITE" id="PS50860"/>
    </source>
</evidence>
<dbReference type="PROSITE" id="PS50860">
    <property type="entry name" value="AA_TRNA_LIGASE_II_ALA"/>
    <property type="match status" value="1"/>
</dbReference>
<keyword evidence="4" id="KW-0479">Metal-binding</keyword>
<gene>
    <name evidence="8" type="ORF">FKG95_12255</name>
</gene>
<dbReference type="GO" id="GO:0003676">
    <property type="term" value="F:nucleic acid binding"/>
    <property type="evidence" value="ECO:0007669"/>
    <property type="project" value="InterPro"/>
</dbReference>
<protein>
    <recommendedName>
        <fullName evidence="3">Alanine--tRNA ligase</fullName>
    </recommendedName>
    <alternativeName>
        <fullName evidence="6">Alanyl-tRNA synthetase</fullName>
    </alternativeName>
</protein>
<dbReference type="GO" id="GO:0002161">
    <property type="term" value="F:aminoacyl-tRNA deacylase activity"/>
    <property type="evidence" value="ECO:0007669"/>
    <property type="project" value="UniProtKB-ARBA"/>
</dbReference>
<evidence type="ECO:0000256" key="4">
    <source>
        <dbReference type="ARBA" id="ARBA00022723"/>
    </source>
</evidence>
<dbReference type="GO" id="GO:0006419">
    <property type="term" value="P:alanyl-tRNA aminoacylation"/>
    <property type="evidence" value="ECO:0007669"/>
    <property type="project" value="InterPro"/>
</dbReference>
<comment type="caution">
    <text evidence="8">The sequence shown here is derived from an EMBL/GenBank/DDBJ whole genome shotgun (WGS) entry which is preliminary data.</text>
</comment>
<dbReference type="InterPro" id="IPR018165">
    <property type="entry name" value="Ala-tRNA-synth_IIc_core"/>
</dbReference>
<proteinExistence type="predicted"/>